<gene>
    <name evidence="2" type="ORF">AFUS01_LOCUS17990</name>
</gene>
<evidence type="ECO:0000313" key="2">
    <source>
        <dbReference type="EMBL" id="CAG7729260.1"/>
    </source>
</evidence>
<dbReference type="EMBL" id="CAJVCH010176084">
    <property type="protein sequence ID" value="CAG7729260.1"/>
    <property type="molecule type" value="Genomic_DNA"/>
</dbReference>
<reference evidence="2" key="1">
    <citation type="submission" date="2021-06" db="EMBL/GenBank/DDBJ databases">
        <authorList>
            <person name="Hodson N. C."/>
            <person name="Mongue J. A."/>
            <person name="Jaron S. K."/>
        </authorList>
    </citation>
    <scope>NUCLEOTIDE SEQUENCE</scope>
</reference>
<keyword evidence="3" id="KW-1185">Reference proteome</keyword>
<sequence>PFPGREVVSDDFTGSVGEMNEEFQNHVELFVSNLIADVCPKKFANELALQNTFLKLFMDFVKAFNSSDMPSPNSIMSSMIYSTYDSRIRTLSQAYVHAFEKKLSAKDVPFLSFAKLEKFHKQLKYSAQEGLANQKRLGSPEDLQLFQDKLAESIDLKFKFIFEENSEKQNDFISSLQEKAIDVFKNFIDQHIMTSHKLWTESEFQLEFVKAEEDALAQFRTSTKSFPDDLINAQLVNFKTKLQASKHHCLELVTKRRVAAQEKISSILETFVTNYKTWMNVMVTDGDILSQKKLQQAHDKLTNKLNTEFSTAAGKEFNDENFINQFQVELENNLQAQFSHVQQANQERFNEIATLIKTDISEAEEVFKEESEELLVNASGSSVESLRELYETILSMGIKTIEDRGLPDAQQVSVYKENLVASLKQAFKLAEGKISDALALIAQKCENCLQNKIDSFSQEIQELLERDDIIQSLELETQIQSKAQFSRTSLESTISNIGSDPSFYLNSFDQHVAAKRKQLMDSNSKKVRAFERQVNDRLHALKETYKKEMKLSEQTWMCHEHLVKSHQNLSSELVLRFINEPPLNSYTNQIEKYEPIFREGILNLYGPFCHQLEMKVEKFNQIQTQTIPSWVSHYNTDMLEYIQKNPLMSIDHITHRIDQDSKDLRARISIHITQGLQDSALGKAALKNFDKEMTIIRTQLQQDAITEMQRANKLIEELSELCVNFADNHEAFKSMRTNFTTSSFAHQETIKLDTRAY</sequence>
<organism evidence="2 3">
    <name type="scientific">Allacma fusca</name>
    <dbReference type="NCBI Taxonomy" id="39272"/>
    <lineage>
        <taxon>Eukaryota</taxon>
        <taxon>Metazoa</taxon>
        <taxon>Ecdysozoa</taxon>
        <taxon>Arthropoda</taxon>
        <taxon>Hexapoda</taxon>
        <taxon>Collembola</taxon>
        <taxon>Symphypleona</taxon>
        <taxon>Sminthuridae</taxon>
        <taxon>Allacma</taxon>
    </lineage>
</organism>
<name>A0A8J2P291_9HEXA</name>
<dbReference type="Proteomes" id="UP000708208">
    <property type="component" value="Unassembled WGS sequence"/>
</dbReference>
<comment type="caution">
    <text evidence="2">The sequence shown here is derived from an EMBL/GenBank/DDBJ whole genome shotgun (WGS) entry which is preliminary data.</text>
</comment>
<protein>
    <submittedName>
        <fullName evidence="2">Uncharacterized protein</fullName>
    </submittedName>
</protein>
<accession>A0A8J2P291</accession>
<keyword evidence="1" id="KW-0175">Coiled coil</keyword>
<dbReference type="AlphaFoldDB" id="A0A8J2P291"/>
<feature type="non-terminal residue" evidence="2">
    <location>
        <position position="757"/>
    </location>
</feature>
<evidence type="ECO:0000313" key="3">
    <source>
        <dbReference type="Proteomes" id="UP000708208"/>
    </source>
</evidence>
<evidence type="ECO:0000256" key="1">
    <source>
        <dbReference type="SAM" id="Coils"/>
    </source>
</evidence>
<feature type="non-terminal residue" evidence="2">
    <location>
        <position position="1"/>
    </location>
</feature>
<feature type="coiled-coil region" evidence="1">
    <location>
        <begin position="701"/>
        <end position="728"/>
    </location>
</feature>
<proteinExistence type="predicted"/>